<organism evidence="5">
    <name type="scientific">Anisakis simplex</name>
    <name type="common">Herring worm</name>
    <dbReference type="NCBI Taxonomy" id="6269"/>
    <lineage>
        <taxon>Eukaryota</taxon>
        <taxon>Metazoa</taxon>
        <taxon>Ecdysozoa</taxon>
        <taxon>Nematoda</taxon>
        <taxon>Chromadorea</taxon>
        <taxon>Rhabditida</taxon>
        <taxon>Spirurina</taxon>
        <taxon>Ascaridomorpha</taxon>
        <taxon>Ascaridoidea</taxon>
        <taxon>Anisakidae</taxon>
        <taxon>Anisakis</taxon>
        <taxon>Anisakis simplex complex</taxon>
    </lineage>
</organism>
<reference evidence="5" key="1">
    <citation type="submission" date="2016-04" db="UniProtKB">
        <authorList>
            <consortium name="WormBaseParasite"/>
        </authorList>
    </citation>
    <scope>IDENTIFICATION</scope>
</reference>
<keyword evidence="1" id="KW-0175">Coiled coil</keyword>
<accession>A0A158PMZ0</accession>
<sequence length="1092" mass="124099">MEDGTEHWKEDVREKSNDIEEVILEECVDGTVSEDDLKHDDNESDDEDGSVEMKLCDWVEFCLNEQMVFHNSGIINETHLHIGCRFTERLLLMRPRQLASALIQRRLMHRLLDLICSNKLSNSMRCQATNTLFASLFYWDELPIYVVLRLRSIIDYCAFMYWLFLIRNLSTPQAYRESDTEHSIKLLESLTKTINFITEWPKTKTNPKCFMYRSLHDSEILRSLCLIVTSTKMRVDIRQCAVRLLKILIDYDGKNITGAVFLAHTRIEVANLVLRILDLCSNDDPKHDSDQVNFFSELQSKKGLLPYALHALQLINNLALTNQRYDVAFAMNLSDELDCEERILVLQQMLMFCVTSNGLKALTCALSYASSMEYLLEVFTLSTDSINASDEAKVRMRQSASYGYACEILFTLARSQSNGSFWRTYGGFLCRLIDSSFISAYLCNFTEAVDRSTALHAIACVECECTSFFTSKKCLIIIIIFCRLTSYTNKFASGEPPFSVITVLRLINTILDEHYDDLKANQSERYYEIVTIFYDEGGLQQVIQLLKLANTMYSRSTTESRSSLKGDPSIYVSLVCSALHLIDKLHKSFISISKLLDVSAVDVMVDTYALCGFGKTADHLRIRRLILANLAVFVTTTQASLSVTVYFKFHFVAIWIDVAKSHNPLKIALDRLLHYGMSQPQTFLAVIDIVRRLIPQPYIDAAECDELGISSSCLLRSHLIALLIRLAHLGVDMARFIAETLLEQIISALSISSTSSILKALENESDDLQLKSLINEEVRFGAATDYTTAAMIAFTFQCLHDKSICASFVDVLSKRSLFITTSLKFYNVASPKTVSHVIFQKYLIVERAFASKSGSLTTFIRRFESIHSSDLLNTVGELLLKLFENCFSKYKTICLSNAWLCVALRWPLAADEHNGDNCKEHPLSRFTMHLQQKSDYGCPSSSVLSRLEDIIKILEKSSETSETEKEFTEEEAWSAADNIAQQIERITTTLCDTDFDPPMMAVDVKQIAQEFFSEGFLDQEIPGFPPFSIVQEQQRRGRVAVSFHFKGQLLYVCYVADLLRGRADIPSSACSKTPSNEDQYMLRFNYGDSMWA</sequence>
<dbReference type="Proteomes" id="UP000267096">
    <property type="component" value="Unassembled WGS sequence"/>
</dbReference>
<evidence type="ECO:0000256" key="1">
    <source>
        <dbReference type="SAM" id="Coils"/>
    </source>
</evidence>
<name>A0A158PMZ0_ANISI</name>
<reference evidence="3 4" key="2">
    <citation type="submission" date="2018-11" db="EMBL/GenBank/DDBJ databases">
        <authorList>
            <consortium name="Pathogen Informatics"/>
        </authorList>
    </citation>
    <scope>NUCLEOTIDE SEQUENCE [LARGE SCALE GENOMIC DNA]</scope>
</reference>
<feature type="coiled-coil region" evidence="1">
    <location>
        <begin position="944"/>
        <end position="971"/>
    </location>
</feature>
<evidence type="ECO:0000313" key="5">
    <source>
        <dbReference type="WBParaSite" id="ASIM_0001066101-mRNA-1"/>
    </source>
</evidence>
<evidence type="ECO:0000256" key="2">
    <source>
        <dbReference type="SAM" id="MobiDB-lite"/>
    </source>
</evidence>
<gene>
    <name evidence="3" type="ORF">ASIM_LOCUS10219</name>
</gene>
<keyword evidence="4" id="KW-1185">Reference proteome</keyword>
<proteinExistence type="predicted"/>
<protein>
    <submittedName>
        <fullName evidence="5">BTB domain-containing protein</fullName>
    </submittedName>
</protein>
<feature type="region of interest" description="Disordered" evidence="2">
    <location>
        <begin position="29"/>
        <end position="49"/>
    </location>
</feature>
<dbReference type="WBParaSite" id="ASIM_0001066101-mRNA-1">
    <property type="protein sequence ID" value="ASIM_0001066101-mRNA-1"/>
    <property type="gene ID" value="ASIM_0001066101"/>
</dbReference>
<dbReference type="OrthoDB" id="5804295at2759"/>
<evidence type="ECO:0000313" key="4">
    <source>
        <dbReference type="Proteomes" id="UP000267096"/>
    </source>
</evidence>
<dbReference type="EMBL" id="UYRR01030988">
    <property type="protein sequence ID" value="VDK42542.1"/>
    <property type="molecule type" value="Genomic_DNA"/>
</dbReference>
<evidence type="ECO:0000313" key="3">
    <source>
        <dbReference type="EMBL" id="VDK42542.1"/>
    </source>
</evidence>
<dbReference type="AlphaFoldDB" id="A0A158PMZ0"/>